<dbReference type="KEGG" id="dmm:dnm_044030"/>
<dbReference type="EMBL" id="CP061800">
    <property type="protein sequence ID" value="QTA88359.1"/>
    <property type="molecule type" value="Genomic_DNA"/>
</dbReference>
<proteinExistence type="predicted"/>
<dbReference type="RefSeq" id="WP_207683158.1">
    <property type="nucleotide sequence ID" value="NZ_CP061800.1"/>
</dbReference>
<gene>
    <name evidence="2" type="ORF">dnm_044030</name>
</gene>
<sequence length="145" mass="16872">MEVNFFKWTEGILNNFSNCLICKNYESLLWFVSIGIALTIIALNLKIPSYELLQKIYTGEIFPSLPVDNKKYLRQVRLYIRLLFFIENAGICYFLATICLVLLTTSPQPLRPPYILLSNLTFLLVVIPTVLIGLYYSYLKIFKKM</sequence>
<keyword evidence="1" id="KW-0472">Membrane</keyword>
<protein>
    <submittedName>
        <fullName evidence="2">Uncharacterized protein</fullName>
    </submittedName>
</protein>
<evidence type="ECO:0000256" key="1">
    <source>
        <dbReference type="SAM" id="Phobius"/>
    </source>
</evidence>
<evidence type="ECO:0000313" key="3">
    <source>
        <dbReference type="Proteomes" id="UP000663722"/>
    </source>
</evidence>
<dbReference type="Proteomes" id="UP000663722">
    <property type="component" value="Chromosome"/>
</dbReference>
<feature type="transmembrane region" description="Helical" evidence="1">
    <location>
        <begin position="78"/>
        <end position="103"/>
    </location>
</feature>
<keyword evidence="1" id="KW-0812">Transmembrane</keyword>
<name>A0A975BNQ0_9BACT</name>
<keyword evidence="1" id="KW-1133">Transmembrane helix</keyword>
<accession>A0A975BNQ0</accession>
<evidence type="ECO:0000313" key="2">
    <source>
        <dbReference type="EMBL" id="QTA88359.1"/>
    </source>
</evidence>
<keyword evidence="3" id="KW-1185">Reference proteome</keyword>
<feature type="transmembrane region" description="Helical" evidence="1">
    <location>
        <begin position="27"/>
        <end position="45"/>
    </location>
</feature>
<dbReference type="AlphaFoldDB" id="A0A975BNQ0"/>
<organism evidence="2 3">
    <name type="scientific">Desulfonema magnum</name>
    <dbReference type="NCBI Taxonomy" id="45655"/>
    <lineage>
        <taxon>Bacteria</taxon>
        <taxon>Pseudomonadati</taxon>
        <taxon>Thermodesulfobacteriota</taxon>
        <taxon>Desulfobacteria</taxon>
        <taxon>Desulfobacterales</taxon>
        <taxon>Desulfococcaceae</taxon>
        <taxon>Desulfonema</taxon>
    </lineage>
</organism>
<feature type="transmembrane region" description="Helical" evidence="1">
    <location>
        <begin position="115"/>
        <end position="139"/>
    </location>
</feature>
<reference evidence="2" key="1">
    <citation type="journal article" date="2021" name="Microb. Physiol.">
        <title>Proteogenomic Insights into the Physiology of Marine, Sulfate-Reducing, Filamentous Desulfonema limicola and Desulfonema magnum.</title>
        <authorList>
            <person name="Schnaars V."/>
            <person name="Wohlbrand L."/>
            <person name="Scheve S."/>
            <person name="Hinrichs C."/>
            <person name="Reinhardt R."/>
            <person name="Rabus R."/>
        </authorList>
    </citation>
    <scope>NUCLEOTIDE SEQUENCE</scope>
    <source>
        <strain evidence="2">4be13</strain>
    </source>
</reference>